<evidence type="ECO:0000313" key="2">
    <source>
        <dbReference type="Proteomes" id="UP000243333"/>
    </source>
</evidence>
<reference evidence="2" key="1">
    <citation type="submission" date="2016-10" db="EMBL/GenBank/DDBJ databases">
        <authorList>
            <person name="Varghese N."/>
            <person name="Submissions S."/>
        </authorList>
    </citation>
    <scope>NUCLEOTIDE SEQUENCE [LARGE SCALE GENOMIC DNA]</scope>
    <source>
        <strain evidence="2">DSM 23256</strain>
    </source>
</reference>
<organism evidence="1 2">
    <name type="scientific">Sporolituus thermophilus DSM 23256</name>
    <dbReference type="NCBI Taxonomy" id="1123285"/>
    <lineage>
        <taxon>Bacteria</taxon>
        <taxon>Bacillati</taxon>
        <taxon>Bacillota</taxon>
        <taxon>Negativicutes</taxon>
        <taxon>Selenomonadales</taxon>
        <taxon>Sporomusaceae</taxon>
        <taxon>Sporolituus</taxon>
    </lineage>
</organism>
<dbReference type="OrthoDB" id="9848867at2"/>
<proteinExistence type="predicted"/>
<keyword evidence="2" id="KW-1185">Reference proteome</keyword>
<dbReference type="RefSeq" id="WP_093689645.1">
    <property type="nucleotide sequence ID" value="NZ_FNBU01000010.1"/>
</dbReference>
<dbReference type="EMBL" id="FNBU01000010">
    <property type="protein sequence ID" value="SDF42412.1"/>
    <property type="molecule type" value="Genomic_DNA"/>
</dbReference>
<dbReference type="Proteomes" id="UP000243333">
    <property type="component" value="Unassembled WGS sequence"/>
</dbReference>
<accession>A0A1G7KYR8</accession>
<name>A0A1G7KYR8_9FIRM</name>
<gene>
    <name evidence="1" type="ORF">SAMN05660235_01533</name>
</gene>
<evidence type="ECO:0000313" key="1">
    <source>
        <dbReference type="EMBL" id="SDF42412.1"/>
    </source>
</evidence>
<sequence>MGRFIVSLLIIMVLLTAAGYLYRLTPYTYTDEDNAFADESAGAMLALMERIAREGAALQARSPGRAADIYWEGQYEFNRLKHAALFYKGALAEDFVYALDLAEAWCKYAADAADNPADAKARRLAEQRFAAARAEFRAIIDKEYR</sequence>
<dbReference type="AlphaFoldDB" id="A0A1G7KYR8"/>
<protein>
    <submittedName>
        <fullName evidence="1">Uncharacterized protein</fullName>
    </submittedName>
</protein>